<dbReference type="GO" id="GO:0006338">
    <property type="term" value="P:chromatin remodeling"/>
    <property type="evidence" value="ECO:0000318"/>
    <property type="project" value="GO_Central"/>
</dbReference>
<dbReference type="CDD" id="cd11660">
    <property type="entry name" value="SANT_TRF"/>
    <property type="match status" value="1"/>
</dbReference>
<evidence type="ECO:0000256" key="1">
    <source>
        <dbReference type="SAM" id="MobiDB-lite"/>
    </source>
</evidence>
<dbReference type="HOGENOM" id="CLU_008796_0_0_1"/>
<accession>G7KQK5</accession>
<evidence type="ECO:0000313" key="2">
    <source>
        <dbReference type="EMBL" id="AES80333.1"/>
    </source>
</evidence>
<evidence type="ECO:0000313" key="4">
    <source>
        <dbReference type="Proteomes" id="UP000002051"/>
    </source>
</evidence>
<name>G7KQK5_MEDTR</name>
<dbReference type="EnsemblPlants" id="AES80333">
    <property type="protein sequence ID" value="AES80333"/>
    <property type="gene ID" value="MTR_7g079420"/>
</dbReference>
<organism evidence="2 4">
    <name type="scientific">Medicago truncatula</name>
    <name type="common">Barrel medic</name>
    <name type="synonym">Medicago tribuloides</name>
    <dbReference type="NCBI Taxonomy" id="3880"/>
    <lineage>
        <taxon>Eukaryota</taxon>
        <taxon>Viridiplantae</taxon>
        <taxon>Streptophyta</taxon>
        <taxon>Embryophyta</taxon>
        <taxon>Tracheophyta</taxon>
        <taxon>Spermatophyta</taxon>
        <taxon>Magnoliopsida</taxon>
        <taxon>eudicotyledons</taxon>
        <taxon>Gunneridae</taxon>
        <taxon>Pentapetalae</taxon>
        <taxon>rosids</taxon>
        <taxon>fabids</taxon>
        <taxon>Fabales</taxon>
        <taxon>Fabaceae</taxon>
        <taxon>Papilionoideae</taxon>
        <taxon>50 kb inversion clade</taxon>
        <taxon>NPAAA clade</taxon>
        <taxon>Hologalegina</taxon>
        <taxon>IRL clade</taxon>
        <taxon>Trifolieae</taxon>
        <taxon>Medicago</taxon>
    </lineage>
</organism>
<dbReference type="PaxDb" id="3880-AES80333"/>
<feature type="compositionally biased region" description="Basic and acidic residues" evidence="1">
    <location>
        <begin position="46"/>
        <end position="60"/>
    </location>
</feature>
<dbReference type="GO" id="GO:0140658">
    <property type="term" value="F:ATP-dependent chromatin remodeler activity"/>
    <property type="evidence" value="ECO:0000318"/>
    <property type="project" value="GO_Central"/>
</dbReference>
<proteinExistence type="predicted"/>
<feature type="compositionally biased region" description="Basic and acidic residues" evidence="1">
    <location>
        <begin position="117"/>
        <end position="131"/>
    </location>
</feature>
<dbReference type="GO" id="GO:0016887">
    <property type="term" value="F:ATP hydrolysis activity"/>
    <property type="evidence" value="ECO:0000318"/>
    <property type="project" value="GO_Central"/>
</dbReference>
<feature type="compositionally biased region" description="Polar residues" evidence="1">
    <location>
        <begin position="134"/>
        <end position="167"/>
    </location>
</feature>
<dbReference type="EMBL" id="CM001223">
    <property type="protein sequence ID" value="AES80333.1"/>
    <property type="molecule type" value="Genomic_DNA"/>
</dbReference>
<dbReference type="eggNOG" id="KOG0383">
    <property type="taxonomic scope" value="Eukaryota"/>
</dbReference>
<feature type="region of interest" description="Disordered" evidence="1">
    <location>
        <begin position="328"/>
        <end position="350"/>
    </location>
</feature>
<evidence type="ECO:0008006" key="5">
    <source>
        <dbReference type="Google" id="ProtNLM"/>
    </source>
</evidence>
<sequence>MFDNKVFFTYKRRRHSQSRSFVLENQQNSVGEDARDCSLSKQAKLTNEKTSEKHEEKSTDTSDGQKPCFECIKQPNHSTPLPVQRPGVLVPEPGELGISDETEMTVTTNESFLTRQPCEDNSKKDVDEFPPTKKASQNGSDTQKNSFVGENSGNECDNGSNINNISPSAELDAGNDFNLINSETSIPKEISAACDNESLVLNKSTDRSTESPSEDNFRNQSEEKVAQTNLAGPLITYRCYKRKRSMDGTDKENIPVLTKWSMLANANPDSCDESSCDESPANNVLDLNQSVEISEREKPLGHTQDETSCRSSSRVFLTDLNQSVELSERGELDQTQEKVRNADTPGTSGVVSETCMTQVGEQPGHGEDIVKTDPHMSGTEVPSQNSLMHKEAEHVDKDCEGIPVNVDSRDLCHASTTADQELEELQPSVKKAIQNVPSNDMKKSGGHQPQFVLPADSAEENTVEVNLGSDKHSLPLAMRTLLAKSDSTSSRSVIVENQVTQLAFLNSSNTKVISEGKTIDDVCSSITQSQSEQMPTVSLSLGLSLPVEHETRGCLSTLPLFNLTSGTRDIVQDGLCQSSTNRKPLHLRHKAVLDNIVSKTRASNERGKFQENYKPHPIMWSEEELDFLWIGVRRHGRGNWDAMLRDPRLRFSPLRVPWDLAERWEEEQLKLLKDSVPHFMHPNTERAVAAAALQGNTCFLDPKSGTWRQNTMEETTLSPEDAFSYRESNPLKKSLARSFLQSNTTVRGLAPNIHSGRASYNNNIDKFELGFFSSPGSSSISRENSYSNDYPFNCSTAKNNLPQWLREAINTPPMSVEPNLSAEHCFDAGGKSGFLPQNHLTGLKTNEVHISNASHYSTYSRRKYGTLKMNKSLEHHVSKQDNLIVIDSDTSSEETISDDHRARFCRGFLLLDVYKCLYLWNPSTGVNKQIPLSPITIAGNDADSDYLLNFLYGLAYEPSTDDYLVASHLPYESITHSENGLTRVGLFLNGAIHWLVYNYETRRDVIIAFNLKEMTMSEITLPNDFDIWYVSPLDFDILVLNGLISVWVSDVVTVKIWVMQEYTVHSSWTFSMHPAPQDNHFSLISFTNCGDIVGIVDHERGLKKFNNKGHLLEHDSYHICFSERSQMAVYTESLLSFPSGTDEA</sequence>
<dbReference type="Proteomes" id="UP000002051">
    <property type="component" value="Unassembled WGS sequence"/>
</dbReference>
<dbReference type="OMA" id="HPIMWSE"/>
<dbReference type="GO" id="GO:0000785">
    <property type="term" value="C:chromatin"/>
    <property type="evidence" value="ECO:0000318"/>
    <property type="project" value="GO_Central"/>
</dbReference>
<reference evidence="3" key="3">
    <citation type="submission" date="2015-04" db="UniProtKB">
        <authorList>
            <consortium name="EnsemblPlants"/>
        </authorList>
    </citation>
    <scope>IDENTIFICATION</scope>
    <source>
        <strain evidence="3">cv. Jemalong A17</strain>
    </source>
</reference>
<gene>
    <name evidence="2" type="ordered locus">MTR_7g079420</name>
</gene>
<feature type="compositionally biased region" description="Basic and acidic residues" evidence="1">
    <location>
        <begin position="328"/>
        <end position="341"/>
    </location>
</feature>
<keyword evidence="4" id="KW-1185">Reference proteome</keyword>
<reference evidence="2 4" key="2">
    <citation type="journal article" date="2014" name="BMC Genomics">
        <title>An improved genome release (version Mt4.0) for the model legume Medicago truncatula.</title>
        <authorList>
            <person name="Tang H."/>
            <person name="Krishnakumar V."/>
            <person name="Bidwell S."/>
            <person name="Rosen B."/>
            <person name="Chan A."/>
            <person name="Zhou S."/>
            <person name="Gentzbittel L."/>
            <person name="Childs K.L."/>
            <person name="Yandell M."/>
            <person name="Gundlach H."/>
            <person name="Mayer K.F."/>
            <person name="Schwartz D.C."/>
            <person name="Town C.D."/>
        </authorList>
    </citation>
    <scope>GENOME REANNOTATION</scope>
    <source>
        <strain evidence="3 4">cv. Jemalong A17</strain>
    </source>
</reference>
<dbReference type="GO" id="GO:0005634">
    <property type="term" value="C:nucleus"/>
    <property type="evidence" value="ECO:0000318"/>
    <property type="project" value="GO_Central"/>
</dbReference>
<dbReference type="ExpressionAtlas" id="G7KQK5">
    <property type="expression patterns" value="differential"/>
</dbReference>
<reference evidence="2 4" key="1">
    <citation type="journal article" date="2011" name="Nature">
        <title>The Medicago genome provides insight into the evolution of rhizobial symbioses.</title>
        <authorList>
            <person name="Young N.D."/>
            <person name="Debelle F."/>
            <person name="Oldroyd G.E."/>
            <person name="Geurts R."/>
            <person name="Cannon S.B."/>
            <person name="Udvardi M.K."/>
            <person name="Benedito V.A."/>
            <person name="Mayer K.F."/>
            <person name="Gouzy J."/>
            <person name="Schoof H."/>
            <person name="Van de Peer Y."/>
            <person name="Proost S."/>
            <person name="Cook D.R."/>
            <person name="Meyers B.C."/>
            <person name="Spannagl M."/>
            <person name="Cheung F."/>
            <person name="De Mita S."/>
            <person name="Krishnakumar V."/>
            <person name="Gundlach H."/>
            <person name="Zhou S."/>
            <person name="Mudge J."/>
            <person name="Bharti A.K."/>
            <person name="Murray J.D."/>
            <person name="Naoumkina M.A."/>
            <person name="Rosen B."/>
            <person name="Silverstein K.A."/>
            <person name="Tang H."/>
            <person name="Rombauts S."/>
            <person name="Zhao P.X."/>
            <person name="Zhou P."/>
            <person name="Barbe V."/>
            <person name="Bardou P."/>
            <person name="Bechner M."/>
            <person name="Bellec A."/>
            <person name="Berger A."/>
            <person name="Berges H."/>
            <person name="Bidwell S."/>
            <person name="Bisseling T."/>
            <person name="Choisne N."/>
            <person name="Couloux A."/>
            <person name="Denny R."/>
            <person name="Deshpande S."/>
            <person name="Dai X."/>
            <person name="Doyle J.J."/>
            <person name="Dudez A.M."/>
            <person name="Farmer A.D."/>
            <person name="Fouteau S."/>
            <person name="Franken C."/>
            <person name="Gibelin C."/>
            <person name="Gish J."/>
            <person name="Goldstein S."/>
            <person name="Gonzalez A.J."/>
            <person name="Green P.J."/>
            <person name="Hallab A."/>
            <person name="Hartog M."/>
            <person name="Hua A."/>
            <person name="Humphray S.J."/>
            <person name="Jeong D.H."/>
            <person name="Jing Y."/>
            <person name="Jocker A."/>
            <person name="Kenton S.M."/>
            <person name="Kim D.J."/>
            <person name="Klee K."/>
            <person name="Lai H."/>
            <person name="Lang C."/>
            <person name="Lin S."/>
            <person name="Macmil S.L."/>
            <person name="Magdelenat G."/>
            <person name="Matthews L."/>
            <person name="McCorrison J."/>
            <person name="Monaghan E.L."/>
            <person name="Mun J.H."/>
            <person name="Najar F.Z."/>
            <person name="Nicholson C."/>
            <person name="Noirot C."/>
            <person name="O'Bleness M."/>
            <person name="Paule C.R."/>
            <person name="Poulain J."/>
            <person name="Prion F."/>
            <person name="Qin B."/>
            <person name="Qu C."/>
            <person name="Retzel E.F."/>
            <person name="Riddle C."/>
            <person name="Sallet E."/>
            <person name="Samain S."/>
            <person name="Samson N."/>
            <person name="Sanders I."/>
            <person name="Saurat O."/>
            <person name="Scarpelli C."/>
            <person name="Schiex T."/>
            <person name="Segurens B."/>
            <person name="Severin A.J."/>
            <person name="Sherrier D.J."/>
            <person name="Shi R."/>
            <person name="Sims S."/>
            <person name="Singer S.R."/>
            <person name="Sinharoy S."/>
            <person name="Sterck L."/>
            <person name="Viollet A."/>
            <person name="Wang B.B."/>
            <person name="Wang K."/>
            <person name="Wang M."/>
            <person name="Wang X."/>
            <person name="Warfsmann J."/>
            <person name="Weissenbach J."/>
            <person name="White D.D."/>
            <person name="White J.D."/>
            <person name="Wiley G.B."/>
            <person name="Wincker P."/>
            <person name="Xing Y."/>
            <person name="Yang L."/>
            <person name="Yao Z."/>
            <person name="Ying F."/>
            <person name="Zhai J."/>
            <person name="Zhou L."/>
            <person name="Zuber A."/>
            <person name="Denarie J."/>
            <person name="Dixon R.A."/>
            <person name="May G.D."/>
            <person name="Schwartz D.C."/>
            <person name="Rogers J."/>
            <person name="Quetier F."/>
            <person name="Town C.D."/>
            <person name="Roe B.A."/>
        </authorList>
    </citation>
    <scope>NUCLEOTIDE SEQUENCE [LARGE SCALE GENOMIC DNA]</scope>
    <source>
        <strain evidence="2">A17</strain>
        <strain evidence="3 4">cv. Jemalong A17</strain>
    </source>
</reference>
<protein>
    <recommendedName>
        <fullName evidence="5">Myb-like domain-containing protein</fullName>
    </recommendedName>
</protein>
<dbReference type="STRING" id="3880.G7KQK5"/>
<dbReference type="GO" id="GO:0003682">
    <property type="term" value="F:chromatin binding"/>
    <property type="evidence" value="ECO:0000318"/>
    <property type="project" value="GO_Central"/>
</dbReference>
<feature type="region of interest" description="Disordered" evidence="1">
    <location>
        <begin position="201"/>
        <end position="225"/>
    </location>
</feature>
<feature type="compositionally biased region" description="Basic and acidic residues" evidence="1">
    <location>
        <begin position="204"/>
        <end position="225"/>
    </location>
</feature>
<dbReference type="GO" id="GO:0003677">
    <property type="term" value="F:DNA binding"/>
    <property type="evidence" value="ECO:0000318"/>
    <property type="project" value="GO_Central"/>
</dbReference>
<dbReference type="GO" id="GO:0042393">
    <property type="term" value="F:histone binding"/>
    <property type="evidence" value="ECO:0000318"/>
    <property type="project" value="GO_Central"/>
</dbReference>
<dbReference type="SUPFAM" id="SSF46689">
    <property type="entry name" value="Homeodomain-like"/>
    <property type="match status" value="1"/>
</dbReference>
<dbReference type="AlphaFoldDB" id="G7KQK5"/>
<evidence type="ECO:0000313" key="3">
    <source>
        <dbReference type="EnsemblPlants" id="AES80333"/>
    </source>
</evidence>
<dbReference type="Gene3D" id="1.10.10.60">
    <property type="entry name" value="Homeodomain-like"/>
    <property type="match status" value="1"/>
</dbReference>
<dbReference type="InterPro" id="IPR009057">
    <property type="entry name" value="Homeodomain-like_sf"/>
</dbReference>
<feature type="region of interest" description="Disordered" evidence="1">
    <location>
        <begin position="107"/>
        <end position="167"/>
    </location>
</feature>
<feature type="region of interest" description="Disordered" evidence="1">
    <location>
        <begin position="25"/>
        <end position="87"/>
    </location>
</feature>